<dbReference type="InterPro" id="IPR014782">
    <property type="entry name" value="Peptidase_M1_dom"/>
</dbReference>
<gene>
    <name evidence="2" type="ORF">BXP70_15455</name>
</gene>
<evidence type="ECO:0000259" key="1">
    <source>
        <dbReference type="Pfam" id="PF01433"/>
    </source>
</evidence>
<dbReference type="GO" id="GO:0008270">
    <property type="term" value="F:zinc ion binding"/>
    <property type="evidence" value="ECO:0007669"/>
    <property type="project" value="InterPro"/>
</dbReference>
<evidence type="ECO:0000313" key="3">
    <source>
        <dbReference type="Proteomes" id="UP000194873"/>
    </source>
</evidence>
<dbReference type="SUPFAM" id="SSF55486">
    <property type="entry name" value="Metalloproteases ('zincins'), catalytic domain"/>
    <property type="match status" value="1"/>
</dbReference>
<organism evidence="2 3">
    <name type="scientific">Hymenobacter crusticola</name>
    <dbReference type="NCBI Taxonomy" id="1770526"/>
    <lineage>
        <taxon>Bacteria</taxon>
        <taxon>Pseudomonadati</taxon>
        <taxon>Bacteroidota</taxon>
        <taxon>Cytophagia</taxon>
        <taxon>Cytophagales</taxon>
        <taxon>Hymenobacteraceae</taxon>
        <taxon>Hymenobacter</taxon>
    </lineage>
</organism>
<dbReference type="AlphaFoldDB" id="A0A243WC82"/>
<dbReference type="InterPro" id="IPR027268">
    <property type="entry name" value="Peptidase_M4/M1_CTD_sf"/>
</dbReference>
<protein>
    <recommendedName>
        <fullName evidence="1">Peptidase M1 membrane alanine aminopeptidase domain-containing protein</fullName>
    </recommendedName>
</protein>
<dbReference type="Proteomes" id="UP000194873">
    <property type="component" value="Unassembled WGS sequence"/>
</dbReference>
<accession>A0A243WC82</accession>
<comment type="caution">
    <text evidence="2">The sequence shown here is derived from an EMBL/GenBank/DDBJ whole genome shotgun (WGS) entry which is preliminary data.</text>
</comment>
<dbReference type="Pfam" id="PF01433">
    <property type="entry name" value="Peptidase_M1"/>
    <property type="match status" value="1"/>
</dbReference>
<dbReference type="Gene3D" id="1.10.390.10">
    <property type="entry name" value="Neutral Protease Domain 2"/>
    <property type="match status" value="1"/>
</dbReference>
<evidence type="ECO:0000313" key="2">
    <source>
        <dbReference type="EMBL" id="OUJ73221.1"/>
    </source>
</evidence>
<dbReference type="EMBL" id="MTSE01000007">
    <property type="protein sequence ID" value="OUJ73221.1"/>
    <property type="molecule type" value="Genomic_DNA"/>
</dbReference>
<dbReference type="GO" id="GO:0008237">
    <property type="term" value="F:metallopeptidase activity"/>
    <property type="evidence" value="ECO:0007669"/>
    <property type="project" value="InterPro"/>
</dbReference>
<feature type="domain" description="Peptidase M1 membrane alanine aminopeptidase" evidence="1">
    <location>
        <begin position="266"/>
        <end position="371"/>
    </location>
</feature>
<sequence length="405" mass="45383">MLLTTHLACAVRNKATVELTIRPETHSFSCRYTLEAAVSPGPFLLTVNKQFTVAKVTGAALRAYTATPFFDNYQKDTLRRLTLQFANAKPRQTITVEYSGKIGERYYTDSLADFTAQANWLPTIPNQEYELVDYHLTVHVPPAYQVISTHEPVRATPGTYTFAGTGPNIEITAMAARRFTKLASTADQVRVTLYKANRPFNANDTLLLADAHKIIAYQNRQFGSKDPIRTFTFLLPSINRSASGLLDNAAVIAYLTFDTKDPGDLMILAHEISHKWWGYGVWNTYDNWLNEGFASYSGLLYLKAVGDTASFQKELTKRQKSAATAPALINFDVTKYDYPSLRRVIYDKGAVTLFELHQRVGDAQFFRILTETAAAKVATTQAFLAIVERQTNRATRDWLATKLGT</sequence>
<name>A0A243WC82_9BACT</name>
<keyword evidence="3" id="KW-1185">Reference proteome</keyword>
<proteinExistence type="predicted"/>
<reference evidence="2 3" key="1">
    <citation type="submission" date="2017-01" db="EMBL/GenBank/DDBJ databases">
        <title>A new Hymenobacter.</title>
        <authorList>
            <person name="Liang Y."/>
            <person name="Feng F."/>
        </authorList>
    </citation>
    <scope>NUCLEOTIDE SEQUENCE [LARGE SCALE GENOMIC DNA]</scope>
    <source>
        <strain evidence="2">MIMBbqt21</strain>
    </source>
</reference>